<evidence type="ECO:0000256" key="14">
    <source>
        <dbReference type="RuleBase" id="RU004011"/>
    </source>
</evidence>
<evidence type="ECO:0000256" key="12">
    <source>
        <dbReference type="HAMAP-Rule" id="MF_00451"/>
    </source>
</evidence>
<proteinExistence type="inferred from homology"/>
<dbReference type="GO" id="GO:0006241">
    <property type="term" value="P:CTP biosynthetic process"/>
    <property type="evidence" value="ECO:0007669"/>
    <property type="project" value="UniProtKB-UniRule"/>
</dbReference>
<feature type="binding site" evidence="12 13">
    <location>
        <position position="104"/>
    </location>
    <ligand>
        <name>ATP</name>
        <dbReference type="ChEBI" id="CHEBI:30616"/>
    </ligand>
</feature>
<feature type="binding site" evidence="12 13">
    <location>
        <position position="11"/>
    </location>
    <ligand>
        <name>ATP</name>
        <dbReference type="ChEBI" id="CHEBI:30616"/>
    </ligand>
</feature>
<name>A0A068NPA0_FIMGI</name>
<comment type="subunit">
    <text evidence="12">Homotetramer.</text>
</comment>
<dbReference type="GO" id="GO:0005737">
    <property type="term" value="C:cytoplasm"/>
    <property type="evidence" value="ECO:0007669"/>
    <property type="project" value="UniProtKB-SubCell"/>
</dbReference>
<keyword evidence="12" id="KW-0597">Phosphoprotein</keyword>
<dbReference type="SUPFAM" id="SSF54919">
    <property type="entry name" value="Nucleoside diphosphate kinase, NDK"/>
    <property type="match status" value="1"/>
</dbReference>
<feature type="binding site" evidence="12 13">
    <location>
        <position position="114"/>
    </location>
    <ligand>
        <name>ATP</name>
        <dbReference type="ChEBI" id="CHEBI:30616"/>
    </ligand>
</feature>
<evidence type="ECO:0000313" key="17">
    <source>
        <dbReference type="Proteomes" id="UP000027982"/>
    </source>
</evidence>
<feature type="domain" description="Nucleoside diphosphate kinase-like" evidence="15">
    <location>
        <begin position="3"/>
        <end position="136"/>
    </location>
</feature>
<dbReference type="GO" id="GO:0004550">
    <property type="term" value="F:nucleoside diphosphate kinase activity"/>
    <property type="evidence" value="ECO:0007669"/>
    <property type="project" value="UniProtKB-UniRule"/>
</dbReference>
<dbReference type="InterPro" id="IPR034907">
    <property type="entry name" value="NDK-like_dom"/>
</dbReference>
<evidence type="ECO:0000256" key="5">
    <source>
        <dbReference type="ARBA" id="ARBA00022679"/>
    </source>
</evidence>
<evidence type="ECO:0000256" key="1">
    <source>
        <dbReference type="ARBA" id="ARBA00001946"/>
    </source>
</evidence>
<dbReference type="HOGENOM" id="CLU_060216_6_3_0"/>
<keyword evidence="6 12" id="KW-0479">Metal-binding</keyword>
<dbReference type="Gene3D" id="3.30.70.141">
    <property type="entry name" value="Nucleoside diphosphate kinase-like domain"/>
    <property type="match status" value="1"/>
</dbReference>
<dbReference type="GO" id="GO:0046872">
    <property type="term" value="F:metal ion binding"/>
    <property type="evidence" value="ECO:0007669"/>
    <property type="project" value="UniProtKB-KW"/>
</dbReference>
<feature type="binding site" evidence="12 13">
    <location>
        <position position="93"/>
    </location>
    <ligand>
        <name>ATP</name>
        <dbReference type="ChEBI" id="CHEBI:30616"/>
    </ligand>
</feature>
<dbReference type="InterPro" id="IPR036850">
    <property type="entry name" value="NDK-like_dom_sf"/>
</dbReference>
<gene>
    <name evidence="12" type="primary">ndk</name>
    <name evidence="16" type="ORF">OP10G_1908</name>
</gene>
<evidence type="ECO:0000259" key="15">
    <source>
        <dbReference type="SMART" id="SM00562"/>
    </source>
</evidence>
<comment type="catalytic activity">
    <reaction evidence="12">
        <text>a 2'-deoxyribonucleoside 5'-diphosphate + ATP = a 2'-deoxyribonucleoside 5'-triphosphate + ADP</text>
        <dbReference type="Rhea" id="RHEA:44640"/>
        <dbReference type="ChEBI" id="CHEBI:30616"/>
        <dbReference type="ChEBI" id="CHEBI:61560"/>
        <dbReference type="ChEBI" id="CHEBI:73316"/>
        <dbReference type="ChEBI" id="CHEBI:456216"/>
        <dbReference type="EC" id="2.7.4.6"/>
    </reaction>
</comment>
<dbReference type="GO" id="GO:0006183">
    <property type="term" value="P:GTP biosynthetic process"/>
    <property type="evidence" value="ECO:0007669"/>
    <property type="project" value="UniProtKB-UniRule"/>
</dbReference>
<dbReference type="Pfam" id="PF00334">
    <property type="entry name" value="NDK"/>
    <property type="match status" value="1"/>
</dbReference>
<dbReference type="CDD" id="cd04413">
    <property type="entry name" value="NDPk_I"/>
    <property type="match status" value="1"/>
</dbReference>
<comment type="subcellular location">
    <subcellularLocation>
        <location evidence="12">Cytoplasm</location>
    </subcellularLocation>
</comment>
<dbReference type="PANTHER" id="PTHR11349">
    <property type="entry name" value="NUCLEOSIDE DIPHOSPHATE KINASE"/>
    <property type="match status" value="1"/>
</dbReference>
<dbReference type="eggNOG" id="COG0105">
    <property type="taxonomic scope" value="Bacteria"/>
</dbReference>
<evidence type="ECO:0000313" key="16">
    <source>
        <dbReference type="EMBL" id="AIE85276.1"/>
    </source>
</evidence>
<evidence type="ECO:0000256" key="13">
    <source>
        <dbReference type="PROSITE-ProRule" id="PRU00706"/>
    </source>
</evidence>
<accession>A0A068NPA0</accession>
<comment type="catalytic activity">
    <reaction evidence="12">
        <text>a ribonucleoside 5'-diphosphate + ATP = a ribonucleoside 5'-triphosphate + ADP</text>
        <dbReference type="Rhea" id="RHEA:18113"/>
        <dbReference type="ChEBI" id="CHEBI:30616"/>
        <dbReference type="ChEBI" id="CHEBI:57930"/>
        <dbReference type="ChEBI" id="CHEBI:61557"/>
        <dbReference type="ChEBI" id="CHEBI:456216"/>
        <dbReference type="EC" id="2.7.4.6"/>
    </reaction>
</comment>
<evidence type="ECO:0000256" key="11">
    <source>
        <dbReference type="ARBA" id="ARBA00023080"/>
    </source>
</evidence>
<feature type="binding site" evidence="12 13">
    <location>
        <position position="59"/>
    </location>
    <ligand>
        <name>ATP</name>
        <dbReference type="ChEBI" id="CHEBI:30616"/>
    </ligand>
</feature>
<dbReference type="InterPro" id="IPR001564">
    <property type="entry name" value="Nucleoside_diP_kinase"/>
</dbReference>
<keyword evidence="17" id="KW-1185">Reference proteome</keyword>
<protein>
    <recommendedName>
        <fullName evidence="4 12">Nucleoside diphosphate kinase</fullName>
        <shortName evidence="12">NDK</shortName>
        <shortName evidence="12">NDP kinase</shortName>
        <ecNumber evidence="3 12">2.7.4.6</ecNumber>
    </recommendedName>
    <alternativeName>
        <fullName evidence="12">Nucleoside-2-P kinase</fullName>
    </alternativeName>
</protein>
<feature type="binding site" evidence="12 13">
    <location>
        <position position="87"/>
    </location>
    <ligand>
        <name>ATP</name>
        <dbReference type="ChEBI" id="CHEBI:30616"/>
    </ligand>
</feature>
<evidence type="ECO:0000256" key="2">
    <source>
        <dbReference type="ARBA" id="ARBA00008142"/>
    </source>
</evidence>
<dbReference type="PRINTS" id="PR01243">
    <property type="entry name" value="NUCDPKINASE"/>
</dbReference>
<dbReference type="AlphaFoldDB" id="A0A068NPA0"/>
<evidence type="ECO:0000256" key="7">
    <source>
        <dbReference type="ARBA" id="ARBA00022741"/>
    </source>
</evidence>
<evidence type="ECO:0000256" key="4">
    <source>
        <dbReference type="ARBA" id="ARBA00017632"/>
    </source>
</evidence>
<comment type="similarity">
    <text evidence="2 12 13 14">Belongs to the NDK family.</text>
</comment>
<evidence type="ECO:0000256" key="6">
    <source>
        <dbReference type="ARBA" id="ARBA00022723"/>
    </source>
</evidence>
<dbReference type="GO" id="GO:0005524">
    <property type="term" value="F:ATP binding"/>
    <property type="evidence" value="ECO:0007669"/>
    <property type="project" value="UniProtKB-UniRule"/>
</dbReference>
<dbReference type="Proteomes" id="UP000027982">
    <property type="component" value="Chromosome"/>
</dbReference>
<keyword evidence="9 12" id="KW-0067">ATP-binding</keyword>
<keyword evidence="12" id="KW-0963">Cytoplasm</keyword>
<dbReference type="EC" id="2.7.4.6" evidence="3 12"/>
<dbReference type="NCBIfam" id="NF001908">
    <property type="entry name" value="PRK00668.1"/>
    <property type="match status" value="1"/>
</dbReference>
<dbReference type="HAMAP" id="MF_00451">
    <property type="entry name" value="NDP_kinase"/>
    <property type="match status" value="1"/>
</dbReference>
<keyword evidence="5 12" id="KW-0808">Transferase</keyword>
<comment type="cofactor">
    <cofactor evidence="1 12">
        <name>Mg(2+)</name>
        <dbReference type="ChEBI" id="CHEBI:18420"/>
    </cofactor>
</comment>
<dbReference type="PROSITE" id="PS51374">
    <property type="entry name" value="NDPK_LIKE"/>
    <property type="match status" value="1"/>
</dbReference>
<evidence type="ECO:0000256" key="8">
    <source>
        <dbReference type="ARBA" id="ARBA00022777"/>
    </source>
</evidence>
<comment type="function">
    <text evidence="12">Major role in the synthesis of nucleoside triphosphates other than ATP. The ATP gamma phosphate is transferred to the NDP beta phosphate via a ping-pong mechanism, using a phosphorylated active-site intermediate.</text>
</comment>
<keyword evidence="10 12" id="KW-0460">Magnesium</keyword>
<reference evidence="16 17" key="1">
    <citation type="journal article" date="2014" name="PLoS ONE">
        <title>The first complete genome sequence of the class fimbriimonadia in the phylum armatimonadetes.</title>
        <authorList>
            <person name="Hu Z.Y."/>
            <person name="Wang Y.Z."/>
            <person name="Im W.T."/>
            <person name="Wang S.Y."/>
            <person name="Zhao G.P."/>
            <person name="Zheng H.J."/>
            <person name="Quan Z.X."/>
        </authorList>
    </citation>
    <scope>NUCLEOTIDE SEQUENCE [LARGE SCALE GENOMIC DNA]</scope>
    <source>
        <strain evidence="16">Gsoil 348</strain>
    </source>
</reference>
<evidence type="ECO:0000256" key="9">
    <source>
        <dbReference type="ARBA" id="ARBA00022840"/>
    </source>
</evidence>
<dbReference type="GO" id="GO:0006228">
    <property type="term" value="P:UTP biosynthetic process"/>
    <property type="evidence" value="ECO:0007669"/>
    <property type="project" value="UniProtKB-UniRule"/>
</dbReference>
<keyword evidence="7 12" id="KW-0547">Nucleotide-binding</keyword>
<dbReference type="EMBL" id="CP007139">
    <property type="protein sequence ID" value="AIE85276.1"/>
    <property type="molecule type" value="Genomic_DNA"/>
</dbReference>
<dbReference type="STRING" id="661478.OP10G_1908"/>
<dbReference type="KEGG" id="fgi:OP10G_1908"/>
<dbReference type="FunFam" id="3.30.70.141:FF:000003">
    <property type="entry name" value="Nucleoside diphosphate kinase"/>
    <property type="match status" value="1"/>
</dbReference>
<organism evidence="16 17">
    <name type="scientific">Fimbriimonas ginsengisoli Gsoil 348</name>
    <dbReference type="NCBI Taxonomy" id="661478"/>
    <lineage>
        <taxon>Bacteria</taxon>
        <taxon>Bacillati</taxon>
        <taxon>Armatimonadota</taxon>
        <taxon>Fimbriimonadia</taxon>
        <taxon>Fimbriimonadales</taxon>
        <taxon>Fimbriimonadaceae</taxon>
        <taxon>Fimbriimonas</taxon>
    </lineage>
</organism>
<feature type="active site" description="Pros-phosphohistidine intermediate" evidence="12 13">
    <location>
        <position position="117"/>
    </location>
</feature>
<evidence type="ECO:0000256" key="3">
    <source>
        <dbReference type="ARBA" id="ARBA00012966"/>
    </source>
</evidence>
<keyword evidence="11 12" id="KW-0546">Nucleotide metabolism</keyword>
<evidence type="ECO:0000256" key="10">
    <source>
        <dbReference type="ARBA" id="ARBA00022842"/>
    </source>
</evidence>
<sequence length="138" mass="14846">MPIETTLVLIKPGGVQRNLIGTIAQRIEQRGLTLSGLKLIKAERATAEEHYAEHRERPFFGSVVDYLTSGPIVAMAVTGENATKAIRTMMGATNPVDAAPGTIRGDFALSIEDNLTHSSSDPEAAARELSLWFPEGTL</sequence>
<keyword evidence="8 12" id="KW-0418">Kinase</keyword>
<dbReference type="SMART" id="SM00562">
    <property type="entry name" value="NDK"/>
    <property type="match status" value="1"/>
</dbReference>